<proteinExistence type="predicted"/>
<feature type="region of interest" description="Disordered" evidence="1">
    <location>
        <begin position="54"/>
        <end position="130"/>
    </location>
</feature>
<organism evidence="2 3">
    <name type="scientific">Hibiscus sabdariffa</name>
    <name type="common">roselle</name>
    <dbReference type="NCBI Taxonomy" id="183260"/>
    <lineage>
        <taxon>Eukaryota</taxon>
        <taxon>Viridiplantae</taxon>
        <taxon>Streptophyta</taxon>
        <taxon>Embryophyta</taxon>
        <taxon>Tracheophyta</taxon>
        <taxon>Spermatophyta</taxon>
        <taxon>Magnoliopsida</taxon>
        <taxon>eudicotyledons</taxon>
        <taxon>Gunneridae</taxon>
        <taxon>Pentapetalae</taxon>
        <taxon>rosids</taxon>
        <taxon>malvids</taxon>
        <taxon>Malvales</taxon>
        <taxon>Malvaceae</taxon>
        <taxon>Malvoideae</taxon>
        <taxon>Hibiscus</taxon>
    </lineage>
</organism>
<name>A0ABR2R8I2_9ROSI</name>
<evidence type="ECO:0000313" key="2">
    <source>
        <dbReference type="EMBL" id="KAK9009280.1"/>
    </source>
</evidence>
<evidence type="ECO:0000313" key="3">
    <source>
        <dbReference type="Proteomes" id="UP001396334"/>
    </source>
</evidence>
<accession>A0ABR2R8I2</accession>
<gene>
    <name evidence="2" type="ORF">V6N11_035822</name>
</gene>
<keyword evidence="3" id="KW-1185">Reference proteome</keyword>
<evidence type="ECO:0000256" key="1">
    <source>
        <dbReference type="SAM" id="MobiDB-lite"/>
    </source>
</evidence>
<reference evidence="2 3" key="1">
    <citation type="journal article" date="2024" name="G3 (Bethesda)">
        <title>Genome assembly of Hibiscus sabdariffa L. provides insights into metabolisms of medicinal natural products.</title>
        <authorList>
            <person name="Kim T."/>
        </authorList>
    </citation>
    <scope>NUCLEOTIDE SEQUENCE [LARGE SCALE GENOMIC DNA]</scope>
    <source>
        <strain evidence="2">TK-2024</strain>
        <tissue evidence="2">Old leaves</tissue>
    </source>
</reference>
<protein>
    <submittedName>
        <fullName evidence="2">Uncharacterized protein</fullName>
    </submittedName>
</protein>
<sequence length="130" mass="14892">MKDDEFLKQVHPNMSRDDRATVIEAIQGSGNGNKALRILDKAYVAPGQETYHQNFRKMIVPTPNRRRGQSNSRSRSEVQSISQSRSEVQSNSRSRSEVQSNSRSRSDIQRHSQSHSDVQRASRSRRGRIQ</sequence>
<dbReference type="Proteomes" id="UP001396334">
    <property type="component" value="Unassembled WGS sequence"/>
</dbReference>
<comment type="caution">
    <text evidence="2">The sequence shown here is derived from an EMBL/GenBank/DDBJ whole genome shotgun (WGS) entry which is preliminary data.</text>
</comment>
<feature type="compositionally biased region" description="Polar residues" evidence="1">
    <location>
        <begin position="77"/>
        <end position="103"/>
    </location>
</feature>
<dbReference type="EMBL" id="JBBPBN010000024">
    <property type="protein sequence ID" value="KAK9009280.1"/>
    <property type="molecule type" value="Genomic_DNA"/>
</dbReference>